<dbReference type="Pfam" id="PF01266">
    <property type="entry name" value="DAO"/>
    <property type="match status" value="1"/>
</dbReference>
<feature type="compositionally biased region" description="Pro residues" evidence="1">
    <location>
        <begin position="199"/>
        <end position="209"/>
    </location>
</feature>
<keyword evidence="3" id="KW-0560">Oxidoreductase</keyword>
<dbReference type="Gene3D" id="3.30.9.10">
    <property type="entry name" value="D-Amino Acid Oxidase, subunit A, domain 2"/>
    <property type="match status" value="1"/>
</dbReference>
<dbReference type="InterPro" id="IPR006076">
    <property type="entry name" value="FAD-dep_OxRdtase"/>
</dbReference>
<evidence type="ECO:0000259" key="2">
    <source>
        <dbReference type="Pfam" id="PF01266"/>
    </source>
</evidence>
<feature type="region of interest" description="Disordered" evidence="1">
    <location>
        <begin position="177"/>
        <end position="209"/>
    </location>
</feature>
<reference evidence="3" key="1">
    <citation type="submission" date="2020-02" db="EMBL/GenBank/DDBJ databases">
        <authorList>
            <person name="Meier V. D."/>
        </authorList>
    </citation>
    <scope>NUCLEOTIDE SEQUENCE</scope>
    <source>
        <strain evidence="3">AVDCRST_MAG48</strain>
    </source>
</reference>
<dbReference type="AlphaFoldDB" id="A0A6J4KZL2"/>
<proteinExistence type="predicted"/>
<evidence type="ECO:0000313" key="3">
    <source>
        <dbReference type="EMBL" id="CAA9319978.1"/>
    </source>
</evidence>
<feature type="region of interest" description="Disordered" evidence="1">
    <location>
        <begin position="96"/>
        <end position="121"/>
    </location>
</feature>
<accession>A0A6J4KZL2</accession>
<organism evidence="3">
    <name type="scientific">uncultured Friedmanniella sp</name>
    <dbReference type="NCBI Taxonomy" id="335381"/>
    <lineage>
        <taxon>Bacteria</taxon>
        <taxon>Bacillati</taxon>
        <taxon>Actinomycetota</taxon>
        <taxon>Actinomycetes</taxon>
        <taxon>Propionibacteriales</taxon>
        <taxon>Nocardioidaceae</taxon>
        <taxon>Friedmanniella</taxon>
        <taxon>environmental samples</taxon>
    </lineage>
</organism>
<name>A0A6J4KZL2_9ACTN</name>
<dbReference type="GO" id="GO:0043799">
    <property type="term" value="F:glycine oxidase activity"/>
    <property type="evidence" value="ECO:0007669"/>
    <property type="project" value="UniProtKB-EC"/>
</dbReference>
<protein>
    <submittedName>
        <fullName evidence="3">Glycine oxidase ThiO</fullName>
        <ecNumber evidence="3">1.4.3.19</ecNumber>
    </submittedName>
</protein>
<dbReference type="EC" id="1.4.3.19" evidence="3"/>
<dbReference type="EMBL" id="CADCTS010000369">
    <property type="protein sequence ID" value="CAA9319978.1"/>
    <property type="molecule type" value="Genomic_DNA"/>
</dbReference>
<gene>
    <name evidence="3" type="ORF">AVDCRST_MAG48-2582</name>
</gene>
<dbReference type="InterPro" id="IPR036188">
    <property type="entry name" value="FAD/NAD-bd_sf"/>
</dbReference>
<evidence type="ECO:0000256" key="1">
    <source>
        <dbReference type="SAM" id="MobiDB-lite"/>
    </source>
</evidence>
<feature type="domain" description="FAD dependent oxidoreductase" evidence="2">
    <location>
        <begin position="13"/>
        <end position="55"/>
    </location>
</feature>
<dbReference type="Gene3D" id="3.50.50.60">
    <property type="entry name" value="FAD/NAD(P)-binding domain"/>
    <property type="match status" value="1"/>
</dbReference>
<sequence>MGELEFVEVAARCRPGSPDNLPLIGEDDVAGLVLATGHGRNGLLLSRLTAEVVAAVVSCPVSTSRPLGGFRGASVEDALEGVVLVGVAAAGRGTRGARRRGAVPRVPVGQSGHRAEPRRRTVAWSRTEPLTPNGEHLVEQRVPRRSARFPPASSPVHHTLRPQENWVRIRTSTGADGAAMQVAARDAPVDHPPKTSGEPPCPCPPVRAG</sequence>